<evidence type="ECO:0000259" key="8">
    <source>
        <dbReference type="Pfam" id="PF12801"/>
    </source>
</evidence>
<keyword evidence="5" id="KW-0408">Iron</keyword>
<keyword evidence="4" id="KW-0249">Electron transport</keyword>
<evidence type="ECO:0000256" key="2">
    <source>
        <dbReference type="ARBA" id="ARBA00022485"/>
    </source>
</evidence>
<dbReference type="InterPro" id="IPR017896">
    <property type="entry name" value="4Fe4S_Fe-S-bd"/>
</dbReference>
<keyword evidence="7" id="KW-1133">Transmembrane helix</keyword>
<proteinExistence type="predicted"/>
<keyword evidence="7" id="KW-0812">Transmembrane</keyword>
<dbReference type="SUPFAM" id="SSF54862">
    <property type="entry name" value="4Fe-4S ferredoxins"/>
    <property type="match status" value="1"/>
</dbReference>
<gene>
    <name evidence="9" type="ORF">JW498_17750</name>
</gene>
<evidence type="ECO:0000256" key="6">
    <source>
        <dbReference type="ARBA" id="ARBA00023014"/>
    </source>
</evidence>
<keyword evidence="2" id="KW-0004">4Fe-4S</keyword>
<dbReference type="Proteomes" id="UP000760472">
    <property type="component" value="Unassembled WGS sequence"/>
</dbReference>
<feature type="transmembrane region" description="Helical" evidence="7">
    <location>
        <begin position="173"/>
        <end position="190"/>
    </location>
</feature>
<evidence type="ECO:0000256" key="1">
    <source>
        <dbReference type="ARBA" id="ARBA00022448"/>
    </source>
</evidence>
<evidence type="ECO:0000313" key="10">
    <source>
        <dbReference type="Proteomes" id="UP000760472"/>
    </source>
</evidence>
<evidence type="ECO:0000313" key="9">
    <source>
        <dbReference type="EMBL" id="MBN0989217.1"/>
    </source>
</evidence>
<keyword evidence="10" id="KW-1185">Reference proteome</keyword>
<accession>A0ABS2WCI9</accession>
<dbReference type="InterPro" id="IPR051684">
    <property type="entry name" value="Electron_Trans/Redox"/>
</dbReference>
<name>A0ABS2WCI9_9GAMM</name>
<organism evidence="9 10">
    <name type="scientific">Amphritea pacifica</name>
    <dbReference type="NCBI Taxonomy" id="2811233"/>
    <lineage>
        <taxon>Bacteria</taxon>
        <taxon>Pseudomonadati</taxon>
        <taxon>Pseudomonadota</taxon>
        <taxon>Gammaproteobacteria</taxon>
        <taxon>Oceanospirillales</taxon>
        <taxon>Oceanospirillaceae</taxon>
        <taxon>Amphritea</taxon>
    </lineage>
</organism>
<evidence type="ECO:0000256" key="3">
    <source>
        <dbReference type="ARBA" id="ARBA00022723"/>
    </source>
</evidence>
<keyword evidence="1" id="KW-0813">Transport</keyword>
<keyword evidence="7" id="KW-0472">Membrane</keyword>
<feature type="domain" description="4Fe-4S ferredoxin-type" evidence="8">
    <location>
        <begin position="71"/>
        <end position="116"/>
    </location>
</feature>
<dbReference type="PANTHER" id="PTHR30176">
    <property type="entry name" value="FERREDOXIN-TYPE PROTEIN NAPH"/>
    <property type="match status" value="1"/>
</dbReference>
<evidence type="ECO:0000256" key="7">
    <source>
        <dbReference type="SAM" id="Phobius"/>
    </source>
</evidence>
<feature type="transmembrane region" description="Helical" evidence="7">
    <location>
        <begin position="12"/>
        <end position="31"/>
    </location>
</feature>
<keyword evidence="6" id="KW-0411">Iron-sulfur</keyword>
<evidence type="ECO:0000256" key="5">
    <source>
        <dbReference type="ARBA" id="ARBA00023004"/>
    </source>
</evidence>
<feature type="domain" description="4Fe-4S ferredoxin-type" evidence="8">
    <location>
        <begin position="175"/>
        <end position="209"/>
    </location>
</feature>
<dbReference type="PANTHER" id="PTHR30176:SF3">
    <property type="entry name" value="FERREDOXIN-TYPE PROTEIN NAPH"/>
    <property type="match status" value="1"/>
</dbReference>
<dbReference type="RefSeq" id="WP_205211893.1">
    <property type="nucleotide sequence ID" value="NZ_JAFFZO010000036.1"/>
</dbReference>
<evidence type="ECO:0000256" key="4">
    <source>
        <dbReference type="ARBA" id="ARBA00022982"/>
    </source>
</evidence>
<keyword evidence="3" id="KW-0479">Metal-binding</keyword>
<dbReference type="EMBL" id="JAFFZP010000035">
    <property type="protein sequence ID" value="MBN0989217.1"/>
    <property type="molecule type" value="Genomic_DNA"/>
</dbReference>
<reference evidence="9 10" key="1">
    <citation type="submission" date="2021-02" db="EMBL/GenBank/DDBJ databases">
        <title>A novel species of genus Amphritea isolated from a fishpond in China.</title>
        <authorList>
            <person name="Lu H."/>
        </authorList>
    </citation>
    <scope>NUCLEOTIDE SEQUENCE [LARGE SCALE GENOMIC DNA]</scope>
    <source>
        <strain evidence="9 10">RP18W</strain>
    </source>
</reference>
<feature type="transmembrane region" description="Helical" evidence="7">
    <location>
        <begin position="65"/>
        <end position="85"/>
    </location>
</feature>
<feature type="transmembrane region" description="Helical" evidence="7">
    <location>
        <begin position="131"/>
        <end position="153"/>
    </location>
</feature>
<protein>
    <submittedName>
        <fullName evidence="9">4Fe-4S binding protein</fullName>
    </submittedName>
</protein>
<dbReference type="Pfam" id="PF12801">
    <property type="entry name" value="Fer4_5"/>
    <property type="match status" value="2"/>
</dbReference>
<comment type="caution">
    <text evidence="9">The sequence shown here is derived from an EMBL/GenBank/DDBJ whole genome shotgun (WGS) entry which is preliminary data.</text>
</comment>
<sequence>MYQPQQFYRNLSRSGFFILFLLAPVTNLFRYDLTQGHFILFGQPLGLGIDQAVAGVAGSDAAVQILLRVLLPIVVLVVAGIWIAVRYGRLYCGWLCPHFSVVELINGQMQRLIGRPTVWEKGSKPHSLSAWLMLLVSSSVIALVWSVGLLGYLVSPLELYSDLWQLQLNGGRAIFIAVATLVFLTDFLFARHLFCKYGCALGVLQSLLWMMNPKALMVSFDSSRAALCKDCNNACDTACPMRLPARSIKRRKFTCTQCSECIDACNEVQKDNPQGGLLHWTAGDQRRSANSDRMIPVLELDSAKDSTKESER</sequence>